<dbReference type="OrthoDB" id="9781472at2"/>
<dbReference type="Gene3D" id="3.40.50.10540">
    <property type="entry name" value="Crotonobetainyl-coa:carnitine coa-transferase, domain 1"/>
    <property type="match status" value="1"/>
</dbReference>
<accession>A9G5Y7</accession>
<protein>
    <submittedName>
        <fullName evidence="1">Racemase</fullName>
    </submittedName>
</protein>
<dbReference type="PANTHER" id="PTHR48228">
    <property type="entry name" value="SUCCINYL-COA--D-CITRAMALATE COA-TRANSFERASE"/>
    <property type="match status" value="1"/>
</dbReference>
<dbReference type="eggNOG" id="COG1804">
    <property type="taxonomic scope" value="Bacteria"/>
</dbReference>
<dbReference type="Pfam" id="PF02515">
    <property type="entry name" value="CoA_transf_3"/>
    <property type="match status" value="1"/>
</dbReference>
<dbReference type="SUPFAM" id="SSF89796">
    <property type="entry name" value="CoA-transferase family III (CaiB/BaiF)"/>
    <property type="match status" value="1"/>
</dbReference>
<dbReference type="GO" id="GO:0003824">
    <property type="term" value="F:catalytic activity"/>
    <property type="evidence" value="ECO:0007669"/>
    <property type="project" value="InterPro"/>
</dbReference>
<dbReference type="EMBL" id="AM746676">
    <property type="protein sequence ID" value="CAN92631.1"/>
    <property type="molecule type" value="Genomic_DNA"/>
</dbReference>
<dbReference type="InterPro" id="IPR044855">
    <property type="entry name" value="CoA-Trfase_III_dom3_sf"/>
</dbReference>
<organism evidence="1 2">
    <name type="scientific">Sorangium cellulosum (strain So ce56)</name>
    <name type="common">Polyangium cellulosum (strain So ce56)</name>
    <dbReference type="NCBI Taxonomy" id="448385"/>
    <lineage>
        <taxon>Bacteria</taxon>
        <taxon>Pseudomonadati</taxon>
        <taxon>Myxococcota</taxon>
        <taxon>Polyangia</taxon>
        <taxon>Polyangiales</taxon>
        <taxon>Polyangiaceae</taxon>
        <taxon>Sorangium</taxon>
    </lineage>
</organism>
<dbReference type="RefSeq" id="WP_012235104.1">
    <property type="nucleotide sequence ID" value="NC_010162.1"/>
</dbReference>
<dbReference type="PANTHER" id="PTHR48228:SF5">
    <property type="entry name" value="ALPHA-METHYLACYL-COA RACEMASE"/>
    <property type="match status" value="1"/>
</dbReference>
<dbReference type="HOGENOM" id="CLU_033975_5_1_7"/>
<dbReference type="InterPro" id="IPR050509">
    <property type="entry name" value="CoA-transferase_III"/>
</dbReference>
<keyword evidence="2" id="KW-1185">Reference proteome</keyword>
<name>A9G5Y7_SORC5</name>
<evidence type="ECO:0000313" key="1">
    <source>
        <dbReference type="EMBL" id="CAN92631.1"/>
    </source>
</evidence>
<dbReference type="Gene3D" id="3.30.1540.10">
    <property type="entry name" value="formyl-coa transferase, domain 3"/>
    <property type="match status" value="1"/>
</dbReference>
<evidence type="ECO:0000313" key="2">
    <source>
        <dbReference type="Proteomes" id="UP000002139"/>
    </source>
</evidence>
<gene>
    <name evidence="1" type="ordered locus">sce2472</name>
</gene>
<dbReference type="STRING" id="448385.sce2472"/>
<dbReference type="InterPro" id="IPR003673">
    <property type="entry name" value="CoA-Trfase_fam_III"/>
</dbReference>
<sequence>MRPLTDTRVLDLSRLLPGPFATLVLADLGATVDKIEDVAGGDFLRQLPPQIAGESAAFQLLNRGKRSALLDLKAPEGRDAFRRLVAGYDVLFDQFRPGVLDRLGLGHAALRADNPRLIVCALTGYGQTGALAARAGHDLNYIARAGVLGAQGPAEGPPQVPGFQVADMSGGMWCVIAILAALRERERTGQGAVLDIAMTDGVLGFALPTLAAALARGGEAAGETARAAGGAPLTGGLAPYNTYLSKDGHAMALAALEPKFWASFCEGAGLDPDPSALVPGPHQAELKRKLAAVVRERTRAEWETFAAERDCCLEPVLDPRSAAADPHLASRDLLFEIASPRGRIPQLRTPVTPAGAAFAPAPRAGEHTRAVLRDAGFSEGDIDALIRAGAAREAR</sequence>
<dbReference type="Proteomes" id="UP000002139">
    <property type="component" value="Chromosome"/>
</dbReference>
<dbReference type="InterPro" id="IPR023606">
    <property type="entry name" value="CoA-Trfase_III_dom_1_sf"/>
</dbReference>
<dbReference type="AlphaFoldDB" id="A9G5Y7"/>
<proteinExistence type="predicted"/>
<dbReference type="KEGG" id="scl:sce2472"/>
<dbReference type="BioCyc" id="SCEL448385:SCE_RS12660-MONOMER"/>
<reference evidence="1 2" key="1">
    <citation type="journal article" date="2007" name="Nat. Biotechnol.">
        <title>Complete genome sequence of the myxobacterium Sorangium cellulosum.</title>
        <authorList>
            <person name="Schneiker S."/>
            <person name="Perlova O."/>
            <person name="Kaiser O."/>
            <person name="Gerth K."/>
            <person name="Alici A."/>
            <person name="Altmeyer M.O."/>
            <person name="Bartels D."/>
            <person name="Bekel T."/>
            <person name="Beyer S."/>
            <person name="Bode E."/>
            <person name="Bode H.B."/>
            <person name="Bolten C.J."/>
            <person name="Choudhuri J.V."/>
            <person name="Doss S."/>
            <person name="Elnakady Y.A."/>
            <person name="Frank B."/>
            <person name="Gaigalat L."/>
            <person name="Goesmann A."/>
            <person name="Groeger C."/>
            <person name="Gross F."/>
            <person name="Jelsbak L."/>
            <person name="Jelsbak L."/>
            <person name="Kalinowski J."/>
            <person name="Kegler C."/>
            <person name="Knauber T."/>
            <person name="Konietzny S."/>
            <person name="Kopp M."/>
            <person name="Krause L."/>
            <person name="Krug D."/>
            <person name="Linke B."/>
            <person name="Mahmud T."/>
            <person name="Martinez-Arias R."/>
            <person name="McHardy A.C."/>
            <person name="Merai M."/>
            <person name="Meyer F."/>
            <person name="Mormann S."/>
            <person name="Munoz-Dorado J."/>
            <person name="Perez J."/>
            <person name="Pradella S."/>
            <person name="Rachid S."/>
            <person name="Raddatz G."/>
            <person name="Rosenau F."/>
            <person name="Rueckert C."/>
            <person name="Sasse F."/>
            <person name="Scharfe M."/>
            <person name="Schuster S.C."/>
            <person name="Suen G."/>
            <person name="Treuner-Lange A."/>
            <person name="Velicer G.J."/>
            <person name="Vorholter F.-J."/>
            <person name="Weissman K.J."/>
            <person name="Welch R.D."/>
            <person name="Wenzel S.C."/>
            <person name="Whitworth D.E."/>
            <person name="Wilhelm S."/>
            <person name="Wittmann C."/>
            <person name="Bloecker H."/>
            <person name="Puehler A."/>
            <person name="Mueller R."/>
        </authorList>
    </citation>
    <scope>NUCLEOTIDE SEQUENCE [LARGE SCALE GENOMIC DNA]</scope>
    <source>
        <strain evidence="2">So ce56</strain>
    </source>
</reference>